<keyword evidence="2" id="KW-1185">Reference proteome</keyword>
<dbReference type="SUPFAM" id="SSF88713">
    <property type="entry name" value="Glycoside hydrolase/deacetylase"/>
    <property type="match status" value="1"/>
</dbReference>
<dbReference type="EMBL" id="JACJVO010000003">
    <property type="protein sequence ID" value="MBB6729815.1"/>
    <property type="molecule type" value="Genomic_DNA"/>
</dbReference>
<accession>A0A7X0SGZ6</accession>
<dbReference type="GO" id="GO:0005975">
    <property type="term" value="P:carbohydrate metabolic process"/>
    <property type="evidence" value="ECO:0007669"/>
    <property type="project" value="InterPro"/>
</dbReference>
<dbReference type="Gene3D" id="3.20.20.370">
    <property type="entry name" value="Glycoside hydrolase/deacetylase"/>
    <property type="match status" value="1"/>
</dbReference>
<dbReference type="Proteomes" id="UP000564644">
    <property type="component" value="Unassembled WGS sequence"/>
</dbReference>
<evidence type="ECO:0008006" key="3">
    <source>
        <dbReference type="Google" id="ProtNLM"/>
    </source>
</evidence>
<comment type="caution">
    <text evidence="1">The sequence shown here is derived from an EMBL/GenBank/DDBJ whole genome shotgun (WGS) entry which is preliminary data.</text>
</comment>
<protein>
    <recommendedName>
        <fullName evidence="3">NodB homology domain-containing protein</fullName>
    </recommendedName>
</protein>
<evidence type="ECO:0000313" key="2">
    <source>
        <dbReference type="Proteomes" id="UP000564644"/>
    </source>
</evidence>
<dbReference type="AlphaFoldDB" id="A0A7X0SGZ6"/>
<organism evidence="1 2">
    <name type="scientific">Cohnella zeiphila</name>
    <dbReference type="NCBI Taxonomy" id="2761120"/>
    <lineage>
        <taxon>Bacteria</taxon>
        <taxon>Bacillati</taxon>
        <taxon>Bacillota</taxon>
        <taxon>Bacilli</taxon>
        <taxon>Bacillales</taxon>
        <taxon>Paenibacillaceae</taxon>
        <taxon>Cohnella</taxon>
    </lineage>
</organism>
<proteinExistence type="predicted"/>
<name>A0A7X0SGZ6_9BACL</name>
<dbReference type="InterPro" id="IPR011330">
    <property type="entry name" value="Glyco_hydro/deAcase_b/a-brl"/>
</dbReference>
<dbReference type="RefSeq" id="WP_185127488.1">
    <property type="nucleotide sequence ID" value="NZ_JACJVO010000003.1"/>
</dbReference>
<sequence>MTQVVFLFDTEDYTAPFSDDAILRLAELLRSEGIRGSFNIVGELARVLEERGRTDIVAALKHHEVNYHTYRHSWHPTIAEYGDDESWERPYERFLAEEKEGSAIVRRVFGVGELPAYVPPGNNISAQSLFAAAKLGMSVVGGSLFKETGGKAVWFCNGLQLECNEYLDDLLLRDGIEEAKRRLPLWKSWDRLVMCCHPNLVHYEKFWDAVNMKGGNLVPWGEWKFADRRTDEAIERFFADLTELLRLLKTDGGFEFTVCRDILLQHGGTAERALDRESLVGMLGRLGDRFFYGESEGVSYSLADLFKAAVHYLCEREDVYRTESLIGPIHEPQGISGKLTIDADTLRRTAAELADEDTIPHRIPLGVSMGADGASVAGEDVAGASGAGKGVAGVEPLFIGPGDFLRAAAQVLSGAAVAVVEPGPQLPDTSDFYCFDDFRLAGTWIYSDDFKDEWVTRRLRWQSWTIRSA</sequence>
<gene>
    <name evidence="1" type="ORF">H7C18_02805</name>
</gene>
<evidence type="ECO:0000313" key="1">
    <source>
        <dbReference type="EMBL" id="MBB6729815.1"/>
    </source>
</evidence>
<reference evidence="1 2" key="1">
    <citation type="submission" date="2020-08" db="EMBL/GenBank/DDBJ databases">
        <title>Cohnella phylogeny.</title>
        <authorList>
            <person name="Dunlap C."/>
        </authorList>
    </citation>
    <scope>NUCLEOTIDE SEQUENCE [LARGE SCALE GENOMIC DNA]</scope>
    <source>
        <strain evidence="1 2">CBP 2801</strain>
    </source>
</reference>